<dbReference type="InterPro" id="IPR033909">
    <property type="entry name" value="RNR_small"/>
</dbReference>
<dbReference type="OrthoDB" id="1012518at2"/>
<dbReference type="RefSeq" id="WP_065320414.1">
    <property type="nucleotide sequence ID" value="NZ_CAXBLX010000004.1"/>
</dbReference>
<reference evidence="9" key="1">
    <citation type="submission" date="2016-02" db="EMBL/GenBank/DDBJ databases">
        <authorList>
            <person name="Shin S.-K."/>
            <person name="Yi H."/>
            <person name="Kim E."/>
        </authorList>
    </citation>
    <scope>NUCLEOTIDE SEQUENCE [LARGE SCALE GENOMIC DNA]</scope>
    <source>
        <strain evidence="9">LPB0003</strain>
    </source>
</reference>
<dbReference type="PANTHER" id="PTHR21075:SF0">
    <property type="entry name" value="ANAEROBIC RIBONUCLEOSIDE-TRIPHOSPHATE REDUCTASE"/>
    <property type="match status" value="1"/>
</dbReference>
<dbReference type="PROSITE" id="PS51161">
    <property type="entry name" value="ATP_CONE"/>
    <property type="match status" value="1"/>
</dbReference>
<dbReference type="GO" id="GO:0008998">
    <property type="term" value="F:ribonucleoside-triphosphate reductase (thioredoxin) activity"/>
    <property type="evidence" value="ECO:0007669"/>
    <property type="project" value="TreeGrafter"/>
</dbReference>
<dbReference type="SUPFAM" id="SSF47240">
    <property type="entry name" value="Ferritin-like"/>
    <property type="match status" value="1"/>
</dbReference>
<dbReference type="GO" id="GO:0031250">
    <property type="term" value="C:anaerobic ribonucleoside-triphosphate reductase complex"/>
    <property type="evidence" value="ECO:0007669"/>
    <property type="project" value="TreeGrafter"/>
</dbReference>
<dbReference type="InterPro" id="IPR009078">
    <property type="entry name" value="Ferritin-like_SF"/>
</dbReference>
<dbReference type="GO" id="GO:0009265">
    <property type="term" value="P:2'-deoxyribonucleotide biosynthetic process"/>
    <property type="evidence" value="ECO:0007669"/>
    <property type="project" value="TreeGrafter"/>
</dbReference>
<gene>
    <name evidence="8" type="ORF">LPB3_14870</name>
</gene>
<evidence type="ECO:0000313" key="9">
    <source>
        <dbReference type="Proteomes" id="UP000092584"/>
    </source>
</evidence>
<dbReference type="KEGG" id="pob:LPB03_14435"/>
<evidence type="ECO:0000256" key="5">
    <source>
        <dbReference type="ARBA" id="ARBA00022840"/>
    </source>
</evidence>
<keyword evidence="4 6" id="KW-0547">Nucleotide-binding</keyword>
<evidence type="ECO:0000256" key="2">
    <source>
        <dbReference type="ARBA" id="ARBA00009303"/>
    </source>
</evidence>
<evidence type="ECO:0000256" key="4">
    <source>
        <dbReference type="ARBA" id="ARBA00022741"/>
    </source>
</evidence>
<comment type="caution">
    <text evidence="8">The sequence shown here is derived from an EMBL/GenBank/DDBJ whole genome shotgun (WGS) entry which is preliminary data.</text>
</comment>
<dbReference type="GO" id="GO:0005524">
    <property type="term" value="F:ATP binding"/>
    <property type="evidence" value="ECO:0007669"/>
    <property type="project" value="UniProtKB-UniRule"/>
</dbReference>
<dbReference type="UniPathway" id="UPA00326"/>
<organism evidence="8 9">
    <name type="scientific">Polaribacter vadi</name>
    <dbReference type="NCBI Taxonomy" id="1774273"/>
    <lineage>
        <taxon>Bacteria</taxon>
        <taxon>Pseudomonadati</taxon>
        <taxon>Bacteroidota</taxon>
        <taxon>Flavobacteriia</taxon>
        <taxon>Flavobacteriales</taxon>
        <taxon>Flavobacteriaceae</taxon>
    </lineage>
</organism>
<comment type="cofactor">
    <cofactor evidence="1">
        <name>Fe cation</name>
        <dbReference type="ChEBI" id="CHEBI:24875"/>
    </cofactor>
</comment>
<dbReference type="InterPro" id="IPR000358">
    <property type="entry name" value="RNR_small_fam"/>
</dbReference>
<dbReference type="PANTHER" id="PTHR21075">
    <property type="entry name" value="ANAEROBIC RIBONUCLEOSIDE-TRIPHOSPHATE REDUCTASE"/>
    <property type="match status" value="1"/>
</dbReference>
<evidence type="ECO:0000256" key="6">
    <source>
        <dbReference type="PROSITE-ProRule" id="PRU00492"/>
    </source>
</evidence>
<name>A0A1B8TR23_9FLAO</name>
<evidence type="ECO:0000259" key="7">
    <source>
        <dbReference type="PROSITE" id="PS51161"/>
    </source>
</evidence>
<dbReference type="Pfam" id="PF00268">
    <property type="entry name" value="Ribonuc_red_sm"/>
    <property type="match status" value="1"/>
</dbReference>
<dbReference type="Proteomes" id="UP000092584">
    <property type="component" value="Unassembled WGS sequence"/>
</dbReference>
<keyword evidence="5 6" id="KW-0067">ATP-binding</keyword>
<dbReference type="InterPro" id="IPR005144">
    <property type="entry name" value="ATP-cone_dom"/>
</dbReference>
<dbReference type="Gene3D" id="1.10.620.20">
    <property type="entry name" value="Ribonucleotide Reductase, subunit A"/>
    <property type="match status" value="1"/>
</dbReference>
<dbReference type="GO" id="GO:0004748">
    <property type="term" value="F:ribonucleoside-diphosphate reductase activity, thioredoxin disulfide as acceptor"/>
    <property type="evidence" value="ECO:0007669"/>
    <property type="project" value="UniProtKB-EC"/>
</dbReference>
<dbReference type="EMBL" id="LSFM01000025">
    <property type="protein sequence ID" value="OBY62060.1"/>
    <property type="molecule type" value="Genomic_DNA"/>
</dbReference>
<keyword evidence="9" id="KW-1185">Reference proteome</keyword>
<dbReference type="STRING" id="1774273.LPB03_14435"/>
<protein>
    <recommendedName>
        <fullName evidence="3">ribonucleoside-diphosphate reductase</fullName>
        <ecNumber evidence="3">1.17.4.1</ecNumber>
    </recommendedName>
</protein>
<proteinExistence type="inferred from homology"/>
<sequence length="424" mass="49270">MEITQIIKRDSETSNFELGKITNAIEKAMLSVNNGTRRDAIAITNIVNGTLLERKLNEPNYTPTVEQVQDIVEYKLMDSRFHDVAKAYILYRDEQTRNRKTNIFEKRLNLKPYEYPALNEYVDAIRHSYWIHTEFNYTSDIQDFKSTLTDVEQSAIKNTMLAISQIEVAVKSFWGDIYKRMPKPEIGSVGSTFAESEVRHHDAYSHLLEILGLNNEFKNLKKNPVIMRRVNYLELALKNVNSENNKEFSESIILFSLFIEHVSLFSQFLIIMAFNKHKNVLKGISNVVEATSKEEQIHGDFGIDLIKIIKEENPDWFDEDNSLVVQETCKEAFLSESKIIDWIFEKGELDFLPKAVIKEFIKNRFNNSLESIGVPKIFDIDQKLLAETDWFDDEIIGTKHGDFFVKRSINYSKRTKSITSDDLF</sequence>
<comment type="similarity">
    <text evidence="2">Belongs to the ribonucleoside diphosphate reductase small chain family.</text>
</comment>
<evidence type="ECO:0000313" key="8">
    <source>
        <dbReference type="EMBL" id="OBY62060.1"/>
    </source>
</evidence>
<dbReference type="Pfam" id="PF03477">
    <property type="entry name" value="ATP-cone"/>
    <property type="match status" value="1"/>
</dbReference>
<evidence type="ECO:0000256" key="1">
    <source>
        <dbReference type="ARBA" id="ARBA00001962"/>
    </source>
</evidence>
<dbReference type="AlphaFoldDB" id="A0A1B8TR23"/>
<dbReference type="InterPro" id="IPR012348">
    <property type="entry name" value="RNR-like"/>
</dbReference>
<feature type="domain" description="ATP-cone" evidence="7">
    <location>
        <begin position="4"/>
        <end position="99"/>
    </location>
</feature>
<accession>A0A1B8TR23</accession>
<dbReference type="EC" id="1.17.4.1" evidence="3"/>
<dbReference type="CDD" id="cd01049">
    <property type="entry name" value="RNRR2"/>
    <property type="match status" value="1"/>
</dbReference>
<evidence type="ECO:0000256" key="3">
    <source>
        <dbReference type="ARBA" id="ARBA00012274"/>
    </source>
</evidence>